<feature type="signal peptide" evidence="2">
    <location>
        <begin position="1"/>
        <end position="19"/>
    </location>
</feature>
<evidence type="ECO:0000256" key="1">
    <source>
        <dbReference type="SAM" id="MobiDB-lite"/>
    </source>
</evidence>
<proteinExistence type="predicted"/>
<gene>
    <name evidence="3" type="ORF">KB449_06470</name>
</gene>
<name>A0ABT6TCN8_9BACL</name>
<comment type="caution">
    <text evidence="3">The sequence shown here is derived from an EMBL/GenBank/DDBJ whole genome shotgun (WGS) entry which is preliminary data.</text>
</comment>
<feature type="chain" id="PRO_5046430396" description="Lipoprotein" evidence="2">
    <location>
        <begin position="20"/>
        <end position="212"/>
    </location>
</feature>
<evidence type="ECO:0000256" key="2">
    <source>
        <dbReference type="SAM" id="SignalP"/>
    </source>
</evidence>
<keyword evidence="4" id="KW-1185">Reference proteome</keyword>
<dbReference type="RefSeq" id="WP_282907591.1">
    <property type="nucleotide sequence ID" value="NZ_JAGRPV010000001.1"/>
</dbReference>
<organism evidence="3 4">
    <name type="scientific">Cohnella hashimotonis</name>
    <dbReference type="NCBI Taxonomy" id="2826895"/>
    <lineage>
        <taxon>Bacteria</taxon>
        <taxon>Bacillati</taxon>
        <taxon>Bacillota</taxon>
        <taxon>Bacilli</taxon>
        <taxon>Bacillales</taxon>
        <taxon>Paenibacillaceae</taxon>
        <taxon>Cohnella</taxon>
    </lineage>
</organism>
<dbReference type="EMBL" id="JAGRPV010000001">
    <property type="protein sequence ID" value="MDI4644599.1"/>
    <property type="molecule type" value="Genomic_DNA"/>
</dbReference>
<feature type="compositionally biased region" description="Low complexity" evidence="1">
    <location>
        <begin position="32"/>
        <end position="50"/>
    </location>
</feature>
<keyword evidence="2" id="KW-0732">Signal</keyword>
<dbReference type="Proteomes" id="UP001161691">
    <property type="component" value="Unassembled WGS sequence"/>
</dbReference>
<feature type="region of interest" description="Disordered" evidence="1">
    <location>
        <begin position="24"/>
        <end position="55"/>
    </location>
</feature>
<evidence type="ECO:0008006" key="5">
    <source>
        <dbReference type="Google" id="ProtNLM"/>
    </source>
</evidence>
<reference evidence="3" key="1">
    <citation type="submission" date="2023-04" db="EMBL/GenBank/DDBJ databases">
        <title>Comparative genomic analysis of Cohnella hashimotonis sp. nov., isolated from the International Space Station.</title>
        <authorList>
            <person name="Venkateswaran K."/>
            <person name="Simpson A."/>
        </authorList>
    </citation>
    <scope>NUCLEOTIDE SEQUENCE</scope>
    <source>
        <strain evidence="3">F6_2S_P_1</strain>
    </source>
</reference>
<evidence type="ECO:0000313" key="4">
    <source>
        <dbReference type="Proteomes" id="UP001161691"/>
    </source>
</evidence>
<accession>A0ABT6TCN8</accession>
<protein>
    <recommendedName>
        <fullName evidence="5">Lipoprotein</fullName>
    </recommendedName>
</protein>
<dbReference type="PROSITE" id="PS51257">
    <property type="entry name" value="PROKAR_LIPOPROTEIN"/>
    <property type="match status" value="1"/>
</dbReference>
<evidence type="ECO:0000313" key="3">
    <source>
        <dbReference type="EMBL" id="MDI4644599.1"/>
    </source>
</evidence>
<sequence>MSPTWKGAAAALLAMTLLAGCGAGRSDSNGESASPTASSATASATASSSADRALPADGEAKTYRFDLKSTSVEPLPKWAGQVDMTKKDPLYVSGTDLEGALTINLKLSRKGNYLIAGGEGVLWNGQRSVKFAMPDNSTLLEKPLSADGTLVYGGLQARSDEIDRDFSFDLRLVPEAGELELRLPNKDGLIRFGQSAVLERHEEEVAQVVSAP</sequence>